<protein>
    <submittedName>
        <fullName evidence="3">DUF4185 domain-containing protein</fullName>
    </submittedName>
</protein>
<accession>A0A8J7TN25</accession>
<feature type="signal peptide" evidence="1">
    <location>
        <begin position="1"/>
        <end position="45"/>
    </location>
</feature>
<evidence type="ECO:0000259" key="2">
    <source>
        <dbReference type="Pfam" id="PF13810"/>
    </source>
</evidence>
<evidence type="ECO:0000256" key="1">
    <source>
        <dbReference type="SAM" id="SignalP"/>
    </source>
</evidence>
<proteinExistence type="predicted"/>
<dbReference type="InterPro" id="IPR025442">
    <property type="entry name" value="DUF4185"/>
</dbReference>
<feature type="chain" id="PRO_5035318148" evidence="1">
    <location>
        <begin position="46"/>
        <end position="424"/>
    </location>
</feature>
<dbReference type="Pfam" id="PF13810">
    <property type="entry name" value="DUF4185"/>
    <property type="match status" value="1"/>
</dbReference>
<feature type="domain" description="DUF4185" evidence="2">
    <location>
        <begin position="86"/>
        <end position="366"/>
    </location>
</feature>
<reference evidence="3" key="1">
    <citation type="submission" date="2021-02" db="EMBL/GenBank/DDBJ databases">
        <title>Genome-Resolved Metagenomics of a Microbial Community Performing Photosynthetic Biological Nutrient Removal.</title>
        <authorList>
            <person name="Mcdaniel E.A."/>
        </authorList>
    </citation>
    <scope>NUCLEOTIDE SEQUENCE</scope>
    <source>
        <strain evidence="3">UWPOB_OBS1</strain>
    </source>
</reference>
<dbReference type="EMBL" id="JAFLCK010000022">
    <property type="protein sequence ID" value="MBN8661626.1"/>
    <property type="molecule type" value="Genomic_DNA"/>
</dbReference>
<organism evidence="3 4">
    <name type="scientific">Candidatus Obscuribacter phosphatis</name>
    <dbReference type="NCBI Taxonomy" id="1906157"/>
    <lineage>
        <taxon>Bacteria</taxon>
        <taxon>Bacillati</taxon>
        <taxon>Candidatus Melainabacteria</taxon>
        <taxon>Candidatus Obscuribacterales</taxon>
        <taxon>Candidatus Obscuribacteraceae</taxon>
        <taxon>Candidatus Obscuribacter</taxon>
    </lineage>
</organism>
<name>A0A8J7TN25_9BACT</name>
<sequence length="424" mass="47439">MPDKTPDKAPDKGPKIARKIKKVKIKHFSLLVLLICLSALSAAIAATEKAETIERKGERENPTLPVILKVEPDQALTARLVGTSGTADKTGFCGGDAAYSIAAKDLSLWLFGDSFYGKIEDGKRKDCLLPRNCIATDKPLDKKGKLQFQISEADFFATPKPDGSYFWPGDGIYINKNRFLIFQHLIKTDTELPAPFQFRISANYATYLDIAPSKAKSQTKIINKSLEIKTEDSLLAVACLREREKDGDKSRDYLYLYNTAERMSKDGSHPCTLSRLPLEEIANPEKIAQAIANMEWWQSSQNKWQRNQKQAAILFADGASEMSVVRIPGLKRLYAFYIPADKSAIMIRSAKRPEGPWSDRVEVLALKPGDGLFCYSVKAHPEYSRKHGQLSLTYNVNATDSNRLFADSSLYFPKAIKIEVKETD</sequence>
<gene>
    <name evidence="3" type="ORF">J0M35_14770</name>
</gene>
<evidence type="ECO:0000313" key="3">
    <source>
        <dbReference type="EMBL" id="MBN8661626.1"/>
    </source>
</evidence>
<evidence type="ECO:0000313" key="4">
    <source>
        <dbReference type="Proteomes" id="UP000664277"/>
    </source>
</evidence>
<comment type="caution">
    <text evidence="3">The sequence shown here is derived from an EMBL/GenBank/DDBJ whole genome shotgun (WGS) entry which is preliminary data.</text>
</comment>
<dbReference type="Proteomes" id="UP000664277">
    <property type="component" value="Unassembled WGS sequence"/>
</dbReference>
<dbReference type="AlphaFoldDB" id="A0A8J7TN25"/>
<keyword evidence="1" id="KW-0732">Signal</keyword>